<keyword evidence="3" id="KW-0274">FAD</keyword>
<keyword evidence="5" id="KW-0520">NAD</keyword>
<proteinExistence type="inferred from homology"/>
<dbReference type="GO" id="GO:0003954">
    <property type="term" value="F:NADH dehydrogenase activity"/>
    <property type="evidence" value="ECO:0007669"/>
    <property type="project" value="InterPro"/>
</dbReference>
<evidence type="ECO:0000313" key="8">
    <source>
        <dbReference type="Proteomes" id="UP000275281"/>
    </source>
</evidence>
<dbReference type="GO" id="GO:0008137">
    <property type="term" value="F:NADH dehydrogenase (ubiquinone) activity"/>
    <property type="evidence" value="ECO:0007669"/>
    <property type="project" value="TreeGrafter"/>
</dbReference>
<dbReference type="Proteomes" id="UP000275281">
    <property type="component" value="Unassembled WGS sequence"/>
</dbReference>
<organism evidence="7 8">
    <name type="scientific">Alteromonas sediminis</name>
    <dbReference type="NCBI Taxonomy" id="2259342"/>
    <lineage>
        <taxon>Bacteria</taxon>
        <taxon>Pseudomonadati</taxon>
        <taxon>Pseudomonadota</taxon>
        <taxon>Gammaproteobacteria</taxon>
        <taxon>Alteromonadales</taxon>
        <taxon>Alteromonadaceae</taxon>
        <taxon>Alteromonas/Salinimonas group</taxon>
        <taxon>Alteromonas</taxon>
    </lineage>
</organism>
<name>A0A3N5YA94_9ALTE</name>
<protein>
    <submittedName>
        <fullName evidence="7">NAD(P)/FAD-dependent oxidoreductase</fullName>
    </submittedName>
</protein>
<evidence type="ECO:0000313" key="7">
    <source>
        <dbReference type="EMBL" id="RPJ68409.1"/>
    </source>
</evidence>
<evidence type="ECO:0000256" key="5">
    <source>
        <dbReference type="ARBA" id="ARBA00023027"/>
    </source>
</evidence>
<dbReference type="PRINTS" id="PR00368">
    <property type="entry name" value="FADPNR"/>
</dbReference>
<keyword evidence="2" id="KW-0285">Flavoprotein</keyword>
<evidence type="ECO:0000256" key="4">
    <source>
        <dbReference type="ARBA" id="ARBA00023002"/>
    </source>
</evidence>
<gene>
    <name evidence="7" type="ORF">DRW07_03090</name>
</gene>
<sequence length="430" mass="46987">MKNIVIVGGGAGGLELVTTLTKTLGKKGRANIILVDKSRTHVWKPLLHEVAAGVINKSSDGVDYPIHAARCGYQFQLGTLTSVEPTSKTIHLAEVMDDEGEVLLPARTLSYDILVLAFGSVSNDFGTPGVQEHCYLLDSLVQAERFHKALLNQLLKINQMPESRSALNVAIVGGGATGTELAAQLHHIANLARHYGMPEMSAKRLRLSIIEAGPRILPALPERISNSARRALHKLGIDVLENTRVAEATDKGFITSDGNRIEADLMVWAAGVKAPDFVQQWGVFEINRAQQIIVNPHLQTLLTDDIYVIGDACGFQQNDGSWVPPRAQSAHQMASTAAKNIRNQLLGKPLERYRYLDYGSLVHLSKYSTVGSLMGKLTNSAMFIEGKLARFVYVSLYNMHQFAVHGWLKGTLVLLGRKVGNIVGPKLKLH</sequence>
<comment type="similarity">
    <text evidence="1">Belongs to the NADH dehydrogenase family.</text>
</comment>
<comment type="caution">
    <text evidence="7">The sequence shown here is derived from an EMBL/GenBank/DDBJ whole genome shotgun (WGS) entry which is preliminary data.</text>
</comment>
<keyword evidence="4" id="KW-0560">Oxidoreductase</keyword>
<dbReference type="OrthoDB" id="9781621at2"/>
<dbReference type="InterPro" id="IPR045024">
    <property type="entry name" value="NDH-2"/>
</dbReference>
<dbReference type="InterPro" id="IPR036188">
    <property type="entry name" value="FAD/NAD-bd_sf"/>
</dbReference>
<dbReference type="InterPro" id="IPR023753">
    <property type="entry name" value="FAD/NAD-binding_dom"/>
</dbReference>
<evidence type="ECO:0000259" key="6">
    <source>
        <dbReference type="Pfam" id="PF07992"/>
    </source>
</evidence>
<dbReference type="PANTHER" id="PTHR43706:SF9">
    <property type="entry name" value="TYPE II NADH:QUINONE OXIDOREDUCTASE"/>
    <property type="match status" value="1"/>
</dbReference>
<dbReference type="Pfam" id="PF07992">
    <property type="entry name" value="Pyr_redox_2"/>
    <property type="match status" value="1"/>
</dbReference>
<accession>A0A3N5YA94</accession>
<dbReference type="PANTHER" id="PTHR43706">
    <property type="entry name" value="NADH DEHYDROGENASE"/>
    <property type="match status" value="1"/>
</dbReference>
<dbReference type="PRINTS" id="PR00411">
    <property type="entry name" value="PNDRDTASEI"/>
</dbReference>
<dbReference type="Gene3D" id="3.50.50.100">
    <property type="match status" value="1"/>
</dbReference>
<dbReference type="SUPFAM" id="SSF51905">
    <property type="entry name" value="FAD/NAD(P)-binding domain"/>
    <property type="match status" value="1"/>
</dbReference>
<dbReference type="AlphaFoldDB" id="A0A3N5YA94"/>
<reference evidence="7 8" key="1">
    <citation type="submission" date="2018-11" db="EMBL/GenBank/DDBJ databases">
        <authorList>
            <person name="Ye M.-Q."/>
            <person name="Du Z.-J."/>
        </authorList>
    </citation>
    <scope>NUCLEOTIDE SEQUENCE [LARGE SCALE GENOMIC DNA]</scope>
    <source>
        <strain evidence="7 8">U0105</strain>
    </source>
</reference>
<dbReference type="RefSeq" id="WP_124026410.1">
    <property type="nucleotide sequence ID" value="NZ_JBHRSN010000005.1"/>
</dbReference>
<evidence type="ECO:0000256" key="3">
    <source>
        <dbReference type="ARBA" id="ARBA00022827"/>
    </source>
</evidence>
<evidence type="ECO:0000256" key="1">
    <source>
        <dbReference type="ARBA" id="ARBA00005272"/>
    </source>
</evidence>
<dbReference type="EMBL" id="RPOK01000001">
    <property type="protein sequence ID" value="RPJ68409.1"/>
    <property type="molecule type" value="Genomic_DNA"/>
</dbReference>
<keyword evidence="8" id="KW-1185">Reference proteome</keyword>
<feature type="domain" description="FAD/NAD(P)-binding" evidence="6">
    <location>
        <begin position="3"/>
        <end position="334"/>
    </location>
</feature>
<evidence type="ECO:0000256" key="2">
    <source>
        <dbReference type="ARBA" id="ARBA00022630"/>
    </source>
</evidence>